<dbReference type="AlphaFoldDB" id="A0A5S9XHV1"/>
<reference evidence="1 2" key="1">
    <citation type="submission" date="2019-12" db="EMBL/GenBank/DDBJ databases">
        <authorList>
            <person name="Jiao W.-B."/>
            <person name="Schneeberger K."/>
        </authorList>
    </citation>
    <scope>NUCLEOTIDE SEQUENCE [LARGE SCALE GENOMIC DNA]</scope>
    <source>
        <strain evidence="2">cv. C24</strain>
    </source>
</reference>
<dbReference type="OrthoDB" id="10591968at2759"/>
<gene>
    <name evidence="1" type="ORF">C24_LOCUS14681</name>
</gene>
<dbReference type="EMBL" id="CACSHJ010000089">
    <property type="protein sequence ID" value="CAA0384497.1"/>
    <property type="molecule type" value="Genomic_DNA"/>
</dbReference>
<evidence type="ECO:0000313" key="1">
    <source>
        <dbReference type="EMBL" id="CAA0384497.1"/>
    </source>
</evidence>
<name>A0A5S9XHV1_ARATH</name>
<accession>A0A5S9XHV1</accession>
<proteinExistence type="predicted"/>
<organism evidence="1 2">
    <name type="scientific">Arabidopsis thaliana</name>
    <name type="common">Mouse-ear cress</name>
    <dbReference type="NCBI Taxonomy" id="3702"/>
    <lineage>
        <taxon>Eukaryota</taxon>
        <taxon>Viridiplantae</taxon>
        <taxon>Streptophyta</taxon>
        <taxon>Embryophyta</taxon>
        <taxon>Tracheophyta</taxon>
        <taxon>Spermatophyta</taxon>
        <taxon>Magnoliopsida</taxon>
        <taxon>eudicotyledons</taxon>
        <taxon>Gunneridae</taxon>
        <taxon>Pentapetalae</taxon>
        <taxon>rosids</taxon>
        <taxon>malvids</taxon>
        <taxon>Brassicales</taxon>
        <taxon>Brassicaceae</taxon>
        <taxon>Camelineae</taxon>
        <taxon>Arabidopsis</taxon>
    </lineage>
</organism>
<evidence type="ECO:0000313" key="2">
    <source>
        <dbReference type="Proteomes" id="UP000434276"/>
    </source>
</evidence>
<protein>
    <submittedName>
        <fullName evidence="1">Uncharacterized protein</fullName>
    </submittedName>
</protein>
<dbReference type="Proteomes" id="UP000434276">
    <property type="component" value="Unassembled WGS sequence"/>
</dbReference>
<sequence>MVVLPQEVSLVARCKGQFATVSCRALVYGACGRCYDRLLAAGPFARPEKPVVHRRVLQSSSLFLWGADSPDCLDGTASLRVTFVILACSLRLDALGILVVGGHRVSSFGGLLKVVASSAMGTASPCPFVFVPVASSPFCFKLLVYWLGLSSRIEGANKSKWRYYLR</sequence>